<dbReference type="STRING" id="305900.GV64_24000"/>
<reference evidence="1 2" key="1">
    <citation type="submission" date="2014-06" db="EMBL/GenBank/DDBJ databases">
        <title>Whole Genome Sequences of Three Symbiotic Endozoicomonas Bacteria.</title>
        <authorList>
            <person name="Neave M.J."/>
            <person name="Apprill A."/>
            <person name="Voolstra C.R."/>
        </authorList>
    </citation>
    <scope>NUCLEOTIDE SEQUENCE [LARGE SCALE GENOMIC DNA]</scope>
    <source>
        <strain evidence="1 2">DSM 22380</strain>
    </source>
</reference>
<organism evidence="1 2">
    <name type="scientific">Endozoicomonas elysicola</name>
    <dbReference type="NCBI Taxonomy" id="305900"/>
    <lineage>
        <taxon>Bacteria</taxon>
        <taxon>Pseudomonadati</taxon>
        <taxon>Pseudomonadota</taxon>
        <taxon>Gammaproteobacteria</taxon>
        <taxon>Oceanospirillales</taxon>
        <taxon>Endozoicomonadaceae</taxon>
        <taxon>Endozoicomonas</taxon>
    </lineage>
</organism>
<name>A0A081KGV1_9GAMM</name>
<evidence type="ECO:0000313" key="2">
    <source>
        <dbReference type="Proteomes" id="UP000027997"/>
    </source>
</evidence>
<protein>
    <submittedName>
        <fullName evidence="1">Uncharacterized protein</fullName>
    </submittedName>
</protein>
<gene>
    <name evidence="1" type="ORF">GV64_24000</name>
</gene>
<keyword evidence="2" id="KW-1185">Reference proteome</keyword>
<sequence length="349" mass="39455">MSSDELATQLSNSLEGDLSNSEALEHKPLFSWQITANELSEEAESLRECYINEMYGDCNVDEYEEARRGLNEISAATYQDIMSVKGVTDNNDDYYQQLRVGNLPSDYTYRLSEDKWQRIKALNVGNIYIFGLLRYLEGENSKLEDDFGLYFVPSKAWMGIAVDKLRAKFSREFSGEGLEIMAGQGALSHFLNENYDLNVKATDNFKTHQYIVSEATHCIGVDVLEMDAVFAIKKNRQAEFLVISWPPGDREIQGGIISNPNDVEILDAWACRGPILFIGLTRSFAGVWLTGSKTFHKKLSKQYGSEVIEAYRSKSFAIRDEAVLFTPKNEKWVKSSVKNTALAQGTELF</sequence>
<dbReference type="AlphaFoldDB" id="A0A081KGV1"/>
<evidence type="ECO:0000313" key="1">
    <source>
        <dbReference type="EMBL" id="KEI73377.1"/>
    </source>
</evidence>
<proteinExistence type="predicted"/>
<accession>A0A081KGV1</accession>
<comment type="caution">
    <text evidence="1">The sequence shown here is derived from an EMBL/GenBank/DDBJ whole genome shotgun (WGS) entry which is preliminary data.</text>
</comment>
<dbReference type="Proteomes" id="UP000027997">
    <property type="component" value="Unassembled WGS sequence"/>
</dbReference>
<dbReference type="EMBL" id="JOJP01000001">
    <property type="protein sequence ID" value="KEI73377.1"/>
    <property type="molecule type" value="Genomic_DNA"/>
</dbReference>